<gene>
    <name evidence="2" type="ORF">FNZ56_01280</name>
</gene>
<dbReference type="EMBL" id="CP041742">
    <property type="protein sequence ID" value="QDQ72603.1"/>
    <property type="molecule type" value="Genomic_DNA"/>
</dbReference>
<sequence>MDRFRRIALVASAAAVACSCSTSDVLDASYATRADAVAAGAIERGWIPAWVPVEATQLREVHDSDTNESALSFSLPSNLAWEPSASCRPADGGEFPEPAFRRTWLPDNYQRYAFYSCPSGTTGSVPMIAAIAVTQDKKRVLYWRVLSR</sequence>
<dbReference type="PROSITE" id="PS51257">
    <property type="entry name" value="PROKAR_LIPOPROTEIN"/>
    <property type="match status" value="1"/>
</dbReference>
<dbReference type="Pfam" id="PF26610">
    <property type="entry name" value="YbbD_head"/>
    <property type="match status" value="1"/>
</dbReference>
<name>A0A516V253_9GAMM</name>
<proteinExistence type="predicted"/>
<keyword evidence="3" id="KW-1185">Reference proteome</keyword>
<organism evidence="2 3">
    <name type="scientific">Pseudoluteimonas lycopersici</name>
    <dbReference type="NCBI Taxonomy" id="1324796"/>
    <lineage>
        <taxon>Bacteria</taxon>
        <taxon>Pseudomonadati</taxon>
        <taxon>Pseudomonadota</taxon>
        <taxon>Gammaproteobacteria</taxon>
        <taxon>Lysobacterales</taxon>
        <taxon>Lysobacteraceae</taxon>
        <taxon>Pseudoluteimonas</taxon>
    </lineage>
</organism>
<evidence type="ECO:0000313" key="3">
    <source>
        <dbReference type="Proteomes" id="UP000315891"/>
    </source>
</evidence>
<reference evidence="2 3" key="1">
    <citation type="submission" date="2019-07" db="EMBL/GenBank/DDBJ databases">
        <title>Lysobacter weifangensis sp. nov., isolated from bensulfuron-methyl contaminated farmland soil.</title>
        <authorList>
            <person name="Zhao H."/>
        </authorList>
    </citation>
    <scope>NUCLEOTIDE SEQUENCE [LARGE SCALE GENOMIC DNA]</scope>
    <source>
        <strain evidence="2 3">CC-Bw-6</strain>
    </source>
</reference>
<dbReference type="InterPro" id="IPR058827">
    <property type="entry name" value="YbbD_head"/>
</dbReference>
<protein>
    <recommendedName>
        <fullName evidence="1">YbbD head domain-containing protein</fullName>
    </recommendedName>
</protein>
<evidence type="ECO:0000313" key="2">
    <source>
        <dbReference type="EMBL" id="QDQ72603.1"/>
    </source>
</evidence>
<evidence type="ECO:0000259" key="1">
    <source>
        <dbReference type="Pfam" id="PF26610"/>
    </source>
</evidence>
<dbReference type="Proteomes" id="UP000315891">
    <property type="component" value="Chromosome"/>
</dbReference>
<dbReference type="OrthoDB" id="6049507at2"/>
<accession>A0A516V253</accession>
<dbReference type="AlphaFoldDB" id="A0A516V253"/>
<feature type="domain" description="YbbD head" evidence="1">
    <location>
        <begin position="24"/>
        <end position="74"/>
    </location>
</feature>